<evidence type="ECO:0000313" key="2">
    <source>
        <dbReference type="Proteomes" id="UP000886595"/>
    </source>
</evidence>
<organism evidence="1 2">
    <name type="scientific">Brassica carinata</name>
    <name type="common">Ethiopian mustard</name>
    <name type="synonym">Abyssinian cabbage</name>
    <dbReference type="NCBI Taxonomy" id="52824"/>
    <lineage>
        <taxon>Eukaryota</taxon>
        <taxon>Viridiplantae</taxon>
        <taxon>Streptophyta</taxon>
        <taxon>Embryophyta</taxon>
        <taxon>Tracheophyta</taxon>
        <taxon>Spermatophyta</taxon>
        <taxon>Magnoliopsida</taxon>
        <taxon>eudicotyledons</taxon>
        <taxon>Gunneridae</taxon>
        <taxon>Pentapetalae</taxon>
        <taxon>rosids</taxon>
        <taxon>malvids</taxon>
        <taxon>Brassicales</taxon>
        <taxon>Brassicaceae</taxon>
        <taxon>Brassiceae</taxon>
        <taxon>Brassica</taxon>
    </lineage>
</organism>
<sequence>MAATRVFFSDLKAGKCSSTVEARLLRFWEARNMKRGGELMWVDMLTVDVNTVMQATIGASRLTRFRHKLTAGKVYTVSGFDVARCAQNFLLPRAYRRSSRACKAVT</sequence>
<dbReference type="OrthoDB" id="1106187at2759"/>
<gene>
    <name evidence="1" type="ORF">Bca52824_017855</name>
</gene>
<comment type="caution">
    <text evidence="1">The sequence shown here is derived from an EMBL/GenBank/DDBJ whole genome shotgun (WGS) entry which is preliminary data.</text>
</comment>
<proteinExistence type="predicted"/>
<name>A0A8X7VMU6_BRACI</name>
<protein>
    <submittedName>
        <fullName evidence="1">Uncharacterized protein</fullName>
    </submittedName>
</protein>
<evidence type="ECO:0000313" key="1">
    <source>
        <dbReference type="EMBL" id="KAG2314733.1"/>
    </source>
</evidence>
<dbReference type="Gene3D" id="2.40.50.140">
    <property type="entry name" value="Nucleic acid-binding proteins"/>
    <property type="match status" value="1"/>
</dbReference>
<dbReference type="CDD" id="cd04480">
    <property type="entry name" value="RPA1_DBD_A_like"/>
    <property type="match status" value="1"/>
</dbReference>
<accession>A0A8X7VMU6</accession>
<dbReference type="Proteomes" id="UP000886595">
    <property type="component" value="Unassembled WGS sequence"/>
</dbReference>
<dbReference type="SUPFAM" id="SSF50249">
    <property type="entry name" value="Nucleic acid-binding proteins"/>
    <property type="match status" value="1"/>
</dbReference>
<dbReference type="InterPro" id="IPR012340">
    <property type="entry name" value="NA-bd_OB-fold"/>
</dbReference>
<dbReference type="AlphaFoldDB" id="A0A8X7VMU6"/>
<reference evidence="1 2" key="1">
    <citation type="submission" date="2020-02" db="EMBL/GenBank/DDBJ databases">
        <authorList>
            <person name="Ma Q."/>
            <person name="Huang Y."/>
            <person name="Song X."/>
            <person name="Pei D."/>
        </authorList>
    </citation>
    <scope>NUCLEOTIDE SEQUENCE [LARGE SCALE GENOMIC DNA]</scope>
    <source>
        <strain evidence="1">Sxm20200214</strain>
        <tissue evidence="1">Leaf</tissue>
    </source>
</reference>
<dbReference type="EMBL" id="JAAMPC010000004">
    <property type="protein sequence ID" value="KAG2314733.1"/>
    <property type="molecule type" value="Genomic_DNA"/>
</dbReference>
<keyword evidence="2" id="KW-1185">Reference proteome</keyword>